<feature type="domain" description="Mitochondrial outer membrane transport complex Sam37/metaxin N-terminal" evidence="8">
    <location>
        <begin position="20"/>
        <end position="143"/>
    </location>
</feature>
<dbReference type="EMBL" id="MU858227">
    <property type="protein sequence ID" value="KAK4208829.1"/>
    <property type="molecule type" value="Genomic_DNA"/>
</dbReference>
<dbReference type="GO" id="GO:0001401">
    <property type="term" value="C:SAM complex"/>
    <property type="evidence" value="ECO:0007669"/>
    <property type="project" value="InterPro"/>
</dbReference>
<feature type="transmembrane region" description="Helical" evidence="7">
    <location>
        <begin position="423"/>
        <end position="444"/>
    </location>
</feature>
<protein>
    <submittedName>
        <fullName evidence="9">Tom37 C-terminal domain-containing protein</fullName>
    </submittedName>
</protein>
<dbReference type="Proteomes" id="UP001301769">
    <property type="component" value="Unassembled WGS sequence"/>
</dbReference>
<dbReference type="GO" id="GO:0015031">
    <property type="term" value="P:protein transport"/>
    <property type="evidence" value="ECO:0007669"/>
    <property type="project" value="UniProtKB-KW"/>
</dbReference>
<dbReference type="PANTHER" id="PTHR12289">
    <property type="entry name" value="METAXIN RELATED"/>
    <property type="match status" value="1"/>
</dbReference>
<evidence type="ECO:0000256" key="2">
    <source>
        <dbReference type="ARBA" id="ARBA00022448"/>
    </source>
</evidence>
<evidence type="ECO:0000256" key="5">
    <source>
        <dbReference type="ARBA" id="ARBA00023128"/>
    </source>
</evidence>
<keyword evidence="4" id="KW-0653">Protein transport</keyword>
<comment type="subcellular location">
    <subcellularLocation>
        <location evidence="1">Mitochondrion outer membrane</location>
    </subcellularLocation>
</comment>
<dbReference type="InterPro" id="IPR050931">
    <property type="entry name" value="Mito_Protein_Transport_Metaxin"/>
</dbReference>
<keyword evidence="7" id="KW-0812">Transmembrane</keyword>
<feature type="transmembrane region" description="Helical" evidence="7">
    <location>
        <begin position="389"/>
        <end position="411"/>
    </location>
</feature>
<keyword evidence="3" id="KW-1000">Mitochondrion outer membrane</keyword>
<evidence type="ECO:0000313" key="10">
    <source>
        <dbReference type="Proteomes" id="UP001301769"/>
    </source>
</evidence>
<evidence type="ECO:0000256" key="7">
    <source>
        <dbReference type="SAM" id="Phobius"/>
    </source>
</evidence>
<dbReference type="PANTHER" id="PTHR12289:SF41">
    <property type="entry name" value="FAILED AXON CONNECTIONS-RELATED"/>
    <property type="match status" value="1"/>
</dbReference>
<evidence type="ECO:0000256" key="3">
    <source>
        <dbReference type="ARBA" id="ARBA00022787"/>
    </source>
</evidence>
<comment type="caution">
    <text evidence="9">The sequence shown here is derived from an EMBL/GenBank/DDBJ whole genome shotgun (WGS) entry which is preliminary data.</text>
</comment>
<keyword evidence="5" id="KW-0496">Mitochondrion</keyword>
<evidence type="ECO:0000256" key="4">
    <source>
        <dbReference type="ARBA" id="ARBA00022927"/>
    </source>
</evidence>
<sequence length="449" mass="49248">MLELYVWGPAFGLPSIDAECLGTIAYFTETLDETEYQLIQSSPSAVPTHHLPALHDPARNTWTSGFSAITAHIQSRNAQQQYRYSKKVQADSTAYKAFLTDQATPLISLSLYVSSANWAATTRPAYSKILPFPLPWTEPTAIRAAMSARAADLKLSSLDTDAEAEKAEAAAKADPSWVHVPESIKKSMAQRRKNAVREKLTPEERSRIRLEGVTAEVLDVLVGALASKEEDEKEVYGKEEDSDELPEETTTLEFRCLAFGYLALMLLPEVPRPWLREIMEAKYPGLCDFAREFAGGRYGILGTGHSTERKLPWAEVKNTKSEGLSTTARQGHTLSGVLTRYVQGLVRIIPLVGEEGSRWWTQRRAGAVRTPTTTESQALVAMRKANKDLVWMTTGGLSLAGITAGLFYLYQGLLPFGAPVQTWRAPVSIGLTGLGAAGAMFAGVDDHLI</sequence>
<gene>
    <name evidence="9" type="ORF">QBC37DRAFT_486531</name>
</gene>
<keyword evidence="2" id="KW-0813">Transport</keyword>
<name>A0AAN6XY47_9PEZI</name>
<dbReference type="Pfam" id="PF10568">
    <property type="entry name" value="Tom37"/>
    <property type="match status" value="1"/>
</dbReference>
<keyword evidence="6 7" id="KW-0472">Membrane</keyword>
<keyword evidence="7" id="KW-1133">Transmembrane helix</keyword>
<keyword evidence="10" id="KW-1185">Reference proteome</keyword>
<proteinExistence type="predicted"/>
<organism evidence="9 10">
    <name type="scientific">Rhypophila decipiens</name>
    <dbReference type="NCBI Taxonomy" id="261697"/>
    <lineage>
        <taxon>Eukaryota</taxon>
        <taxon>Fungi</taxon>
        <taxon>Dikarya</taxon>
        <taxon>Ascomycota</taxon>
        <taxon>Pezizomycotina</taxon>
        <taxon>Sordariomycetes</taxon>
        <taxon>Sordariomycetidae</taxon>
        <taxon>Sordariales</taxon>
        <taxon>Naviculisporaceae</taxon>
        <taxon>Rhypophila</taxon>
    </lineage>
</organism>
<dbReference type="InterPro" id="IPR019564">
    <property type="entry name" value="Sam37/metaxin_N"/>
</dbReference>
<dbReference type="AlphaFoldDB" id="A0AAN6XY47"/>
<accession>A0AAN6XY47</accession>
<dbReference type="GO" id="GO:0007005">
    <property type="term" value="P:mitochondrion organization"/>
    <property type="evidence" value="ECO:0007669"/>
    <property type="project" value="TreeGrafter"/>
</dbReference>
<evidence type="ECO:0000313" key="9">
    <source>
        <dbReference type="EMBL" id="KAK4208829.1"/>
    </source>
</evidence>
<reference evidence="9" key="1">
    <citation type="journal article" date="2023" name="Mol. Phylogenet. Evol.">
        <title>Genome-scale phylogeny and comparative genomics of the fungal order Sordariales.</title>
        <authorList>
            <person name="Hensen N."/>
            <person name="Bonometti L."/>
            <person name="Westerberg I."/>
            <person name="Brannstrom I.O."/>
            <person name="Guillou S."/>
            <person name="Cros-Aarteil S."/>
            <person name="Calhoun S."/>
            <person name="Haridas S."/>
            <person name="Kuo A."/>
            <person name="Mondo S."/>
            <person name="Pangilinan J."/>
            <person name="Riley R."/>
            <person name="LaButti K."/>
            <person name="Andreopoulos B."/>
            <person name="Lipzen A."/>
            <person name="Chen C."/>
            <person name="Yan M."/>
            <person name="Daum C."/>
            <person name="Ng V."/>
            <person name="Clum A."/>
            <person name="Steindorff A."/>
            <person name="Ohm R.A."/>
            <person name="Martin F."/>
            <person name="Silar P."/>
            <person name="Natvig D.O."/>
            <person name="Lalanne C."/>
            <person name="Gautier V."/>
            <person name="Ament-Velasquez S.L."/>
            <person name="Kruys A."/>
            <person name="Hutchinson M.I."/>
            <person name="Powell A.J."/>
            <person name="Barry K."/>
            <person name="Miller A.N."/>
            <person name="Grigoriev I.V."/>
            <person name="Debuchy R."/>
            <person name="Gladieux P."/>
            <person name="Hiltunen Thoren M."/>
            <person name="Johannesson H."/>
        </authorList>
    </citation>
    <scope>NUCLEOTIDE SEQUENCE</scope>
    <source>
        <strain evidence="9">PSN293</strain>
    </source>
</reference>
<reference evidence="9" key="2">
    <citation type="submission" date="2023-05" db="EMBL/GenBank/DDBJ databases">
        <authorList>
            <consortium name="Lawrence Berkeley National Laboratory"/>
            <person name="Steindorff A."/>
            <person name="Hensen N."/>
            <person name="Bonometti L."/>
            <person name="Westerberg I."/>
            <person name="Brannstrom I.O."/>
            <person name="Guillou S."/>
            <person name="Cros-Aarteil S."/>
            <person name="Calhoun S."/>
            <person name="Haridas S."/>
            <person name="Kuo A."/>
            <person name="Mondo S."/>
            <person name="Pangilinan J."/>
            <person name="Riley R."/>
            <person name="Labutti K."/>
            <person name="Andreopoulos B."/>
            <person name="Lipzen A."/>
            <person name="Chen C."/>
            <person name="Yanf M."/>
            <person name="Daum C."/>
            <person name="Ng V."/>
            <person name="Clum A."/>
            <person name="Ohm R."/>
            <person name="Martin F."/>
            <person name="Silar P."/>
            <person name="Natvig D."/>
            <person name="Lalanne C."/>
            <person name="Gautier V."/>
            <person name="Ament-Velasquez S.L."/>
            <person name="Kruys A."/>
            <person name="Hutchinson M.I."/>
            <person name="Powell A.J."/>
            <person name="Barry K."/>
            <person name="Miller A.N."/>
            <person name="Grigoriev I.V."/>
            <person name="Debuchy R."/>
            <person name="Gladieux P."/>
            <person name="Thoren M.H."/>
            <person name="Johannesson H."/>
        </authorList>
    </citation>
    <scope>NUCLEOTIDE SEQUENCE</scope>
    <source>
        <strain evidence="9">PSN293</strain>
    </source>
</reference>
<evidence type="ECO:0000256" key="1">
    <source>
        <dbReference type="ARBA" id="ARBA00004294"/>
    </source>
</evidence>
<evidence type="ECO:0000256" key="6">
    <source>
        <dbReference type="ARBA" id="ARBA00023136"/>
    </source>
</evidence>
<evidence type="ECO:0000259" key="8">
    <source>
        <dbReference type="Pfam" id="PF10568"/>
    </source>
</evidence>